<accession>A0A0S7C041</accession>
<name>A0A0S7C041_9BACT</name>
<organism evidence="2">
    <name type="scientific">Lentimicrobium saccharophilum</name>
    <dbReference type="NCBI Taxonomy" id="1678841"/>
    <lineage>
        <taxon>Bacteria</taxon>
        <taxon>Pseudomonadati</taxon>
        <taxon>Bacteroidota</taxon>
        <taxon>Bacteroidia</taxon>
        <taxon>Bacteroidales</taxon>
        <taxon>Lentimicrobiaceae</taxon>
        <taxon>Lentimicrobium</taxon>
    </lineage>
</organism>
<dbReference type="InterPro" id="IPR029044">
    <property type="entry name" value="Nucleotide-diphossugar_trans"/>
</dbReference>
<sequence length="211" mass="22932">MVIGDHVSCVILAAGNSGRMGCHKALLQFDESRTFIQQLTGVYHLAGAGQIIVVCSPALALLLNKSADFFGFPVELVINSNPEAGRFYSLRSGLERVTKGNGCFFQNVDNPFTSVELLVMLHESFRGDGAVIPVYCGRPGHPVLLGREMIRKILEAPEPPARIDDFLKASGPEYVAVPYAGVQANINTPEEYRKSFGRDSLKENSCIHPPG</sequence>
<dbReference type="InterPro" id="IPR025877">
    <property type="entry name" value="MobA-like_NTP_Trfase"/>
</dbReference>
<dbReference type="RefSeq" id="WP_172668818.1">
    <property type="nucleotide sequence ID" value="NZ_DF968182.1"/>
</dbReference>
<dbReference type="SUPFAM" id="SSF53448">
    <property type="entry name" value="Nucleotide-diphospho-sugar transferases"/>
    <property type="match status" value="1"/>
</dbReference>
<dbReference type="Pfam" id="PF12804">
    <property type="entry name" value="NTP_transf_3"/>
    <property type="match status" value="1"/>
</dbReference>
<evidence type="ECO:0000313" key="2">
    <source>
        <dbReference type="EMBL" id="GAP42646.1"/>
    </source>
</evidence>
<dbReference type="EMBL" id="DF968182">
    <property type="protein sequence ID" value="GAP42646.1"/>
    <property type="molecule type" value="Genomic_DNA"/>
</dbReference>
<gene>
    <name evidence="2" type="ORF">TBC1_11778</name>
</gene>
<evidence type="ECO:0000259" key="1">
    <source>
        <dbReference type="Pfam" id="PF12804"/>
    </source>
</evidence>
<evidence type="ECO:0000313" key="3">
    <source>
        <dbReference type="Proteomes" id="UP000053091"/>
    </source>
</evidence>
<dbReference type="PANTHER" id="PTHR43777">
    <property type="entry name" value="MOLYBDENUM COFACTOR CYTIDYLYLTRANSFERASE"/>
    <property type="match status" value="1"/>
</dbReference>
<dbReference type="Proteomes" id="UP000053091">
    <property type="component" value="Unassembled WGS sequence"/>
</dbReference>
<reference evidence="2" key="1">
    <citation type="journal article" date="2015" name="Genome Announc.">
        <title>Draft Genome Sequence of Bacteroidales Strain TBC1, a Novel Isolate from a Methanogenic Wastewater Treatment System.</title>
        <authorList>
            <person name="Tourlousse D.M."/>
            <person name="Matsuura N."/>
            <person name="Sun L."/>
            <person name="Toyonaga M."/>
            <person name="Kuroda K."/>
            <person name="Ohashi A."/>
            <person name="Cruz R."/>
            <person name="Yamaguchi T."/>
            <person name="Sekiguchi Y."/>
        </authorList>
    </citation>
    <scope>NUCLEOTIDE SEQUENCE [LARGE SCALE GENOMIC DNA]</scope>
    <source>
        <strain evidence="2">TBC1</strain>
    </source>
</reference>
<keyword evidence="2" id="KW-0548">Nucleotidyltransferase</keyword>
<dbReference type="Gene3D" id="3.90.550.10">
    <property type="entry name" value="Spore Coat Polysaccharide Biosynthesis Protein SpsA, Chain A"/>
    <property type="match status" value="1"/>
</dbReference>
<keyword evidence="3" id="KW-1185">Reference proteome</keyword>
<dbReference type="PANTHER" id="PTHR43777:SF1">
    <property type="entry name" value="MOLYBDENUM COFACTOR CYTIDYLYLTRANSFERASE"/>
    <property type="match status" value="1"/>
</dbReference>
<dbReference type="AlphaFoldDB" id="A0A0S7C041"/>
<dbReference type="GO" id="GO:0016779">
    <property type="term" value="F:nucleotidyltransferase activity"/>
    <property type="evidence" value="ECO:0007669"/>
    <property type="project" value="UniProtKB-KW"/>
</dbReference>
<proteinExistence type="predicted"/>
<keyword evidence="2" id="KW-0808">Transferase</keyword>
<dbReference type="STRING" id="1678841.TBC1_11778"/>
<feature type="domain" description="MobA-like NTP transferase" evidence="1">
    <location>
        <begin position="9"/>
        <end position="158"/>
    </location>
</feature>
<protein>
    <submittedName>
        <fullName evidence="2">CTP:molybdopterin cytidylyltransferase MocA</fullName>
    </submittedName>
</protein>